<comment type="caution">
    <text evidence="1">The sequence shown here is derived from an EMBL/GenBank/DDBJ whole genome shotgun (WGS) entry which is preliminary data.</text>
</comment>
<reference evidence="1" key="1">
    <citation type="submission" date="2016-10" db="EMBL/GenBank/DDBJ databases">
        <title>Sequence of Gallionella enrichment culture.</title>
        <authorList>
            <person name="Poehlein A."/>
            <person name="Muehling M."/>
            <person name="Daniel R."/>
        </authorList>
    </citation>
    <scope>NUCLEOTIDE SEQUENCE</scope>
</reference>
<dbReference type="AlphaFoldDB" id="A0A1J5RKV7"/>
<proteinExistence type="predicted"/>
<organism evidence="1">
    <name type="scientific">mine drainage metagenome</name>
    <dbReference type="NCBI Taxonomy" id="410659"/>
    <lineage>
        <taxon>unclassified sequences</taxon>
        <taxon>metagenomes</taxon>
        <taxon>ecological metagenomes</taxon>
    </lineage>
</organism>
<dbReference type="Pfam" id="PF02616">
    <property type="entry name" value="SMC_ScpA"/>
    <property type="match status" value="1"/>
</dbReference>
<accession>A0A1J5RKV7</accession>
<protein>
    <submittedName>
        <fullName evidence="1">Segregation and condensation protein A</fullName>
    </submittedName>
</protein>
<dbReference type="PANTHER" id="PTHR33969">
    <property type="entry name" value="SEGREGATION AND CONDENSATION PROTEIN A"/>
    <property type="match status" value="1"/>
</dbReference>
<gene>
    <name evidence="1" type="primary">scpA_18</name>
    <name evidence="1" type="ORF">GALL_279550</name>
</gene>
<sequence length="269" mass="29971">MTQADIFQDADRPERLPPGEALVVDLDGYEGPLDVLLELARGQKVDLTRISILRLAEQYLGFIERVRRSQLELAADYLVMAAWLAYLKSRLLLPEPAAEDEPSGEELAAALAFQLQRLEAMRAAGDQLMERPRLGREVFARGAPEAISVVFRPVWDVGLYDLLKAYADIQRRQKATTLRIEAPDLYSVDDAIRRLEQMLGAMPKWSTLMSFLPPGLNGLLRRSAVSAHFVAILELTRQGRLALRQDGTFGDIWLKARGDEGQGGAGTDE</sequence>
<evidence type="ECO:0000313" key="1">
    <source>
        <dbReference type="EMBL" id="OIQ90155.1"/>
    </source>
</evidence>
<dbReference type="Gene3D" id="6.10.250.2410">
    <property type="match status" value="1"/>
</dbReference>
<dbReference type="InterPro" id="IPR003768">
    <property type="entry name" value="ScpA"/>
</dbReference>
<dbReference type="EMBL" id="MLJW01000302">
    <property type="protein sequence ID" value="OIQ90155.1"/>
    <property type="molecule type" value="Genomic_DNA"/>
</dbReference>
<dbReference type="PANTHER" id="PTHR33969:SF2">
    <property type="entry name" value="SEGREGATION AND CONDENSATION PROTEIN A"/>
    <property type="match status" value="1"/>
</dbReference>
<name>A0A1J5RKV7_9ZZZZ</name>